<dbReference type="STRING" id="1249552.PS2015_206"/>
<keyword evidence="2" id="KW-1185">Reference proteome</keyword>
<dbReference type="KEGG" id="pspi:PS2015_206"/>
<dbReference type="EMBL" id="CP013189">
    <property type="protein sequence ID" value="ALO44900.1"/>
    <property type="molecule type" value="Genomic_DNA"/>
</dbReference>
<name>A0A0S2KA50_9GAMM</name>
<dbReference type="Proteomes" id="UP000065641">
    <property type="component" value="Chromosome"/>
</dbReference>
<dbReference type="AlphaFoldDB" id="A0A0S2KA50"/>
<organism evidence="1 2">
    <name type="scientific">Pseudohongiella spirulinae</name>
    <dbReference type="NCBI Taxonomy" id="1249552"/>
    <lineage>
        <taxon>Bacteria</taxon>
        <taxon>Pseudomonadati</taxon>
        <taxon>Pseudomonadota</taxon>
        <taxon>Gammaproteobacteria</taxon>
        <taxon>Pseudomonadales</taxon>
        <taxon>Pseudohongiellaceae</taxon>
        <taxon>Pseudohongiella</taxon>
    </lineage>
</organism>
<accession>A0A0S2KA50</accession>
<gene>
    <name evidence="1" type="ORF">PS2015_206</name>
</gene>
<sequence length="81" mass="9396">MKLSFMKNEELEVSVSQKHGDKQKAFNYVDMIKCLIEEKKLDEPELIGDFSDSERSSISSMISHINQEVSDFYAEEDDEET</sequence>
<reference evidence="1 2" key="1">
    <citation type="submission" date="2015-11" db="EMBL/GenBank/DDBJ databases">
        <authorList>
            <person name="Zhang Y."/>
            <person name="Guo Z."/>
        </authorList>
    </citation>
    <scope>NUCLEOTIDE SEQUENCE [LARGE SCALE GENOMIC DNA]</scope>
    <source>
        <strain evidence="1 2">KCTC 32221</strain>
    </source>
</reference>
<evidence type="ECO:0000313" key="1">
    <source>
        <dbReference type="EMBL" id="ALO44900.1"/>
    </source>
</evidence>
<proteinExistence type="predicted"/>
<evidence type="ECO:0000313" key="2">
    <source>
        <dbReference type="Proteomes" id="UP000065641"/>
    </source>
</evidence>
<protein>
    <submittedName>
        <fullName evidence="1">Uncharacterized protein</fullName>
    </submittedName>
</protein>